<evidence type="ECO:0000313" key="3">
    <source>
        <dbReference type="Proteomes" id="UP000030762"/>
    </source>
</evidence>
<dbReference type="InParanoid" id="T0Q4C6"/>
<dbReference type="EMBL" id="JH767196">
    <property type="protein sequence ID" value="EQC28290.1"/>
    <property type="molecule type" value="Genomic_DNA"/>
</dbReference>
<feature type="transmembrane region" description="Helical" evidence="1">
    <location>
        <begin position="152"/>
        <end position="172"/>
    </location>
</feature>
<feature type="transmembrane region" description="Helical" evidence="1">
    <location>
        <begin position="221"/>
        <end position="239"/>
    </location>
</feature>
<dbReference type="RefSeq" id="XP_008618294.1">
    <property type="nucleotide sequence ID" value="XM_008620072.1"/>
</dbReference>
<accession>T0Q4C6</accession>
<keyword evidence="1" id="KW-0472">Membrane</keyword>
<name>T0Q4C6_SAPDV</name>
<gene>
    <name evidence="2" type="ORF">SDRG_13971</name>
</gene>
<evidence type="ECO:0000256" key="1">
    <source>
        <dbReference type="SAM" id="Phobius"/>
    </source>
</evidence>
<proteinExistence type="predicted"/>
<feature type="transmembrane region" description="Helical" evidence="1">
    <location>
        <begin position="110"/>
        <end position="131"/>
    </location>
</feature>
<evidence type="ECO:0000313" key="2">
    <source>
        <dbReference type="EMBL" id="EQC28290.1"/>
    </source>
</evidence>
<keyword evidence="1" id="KW-1133">Transmembrane helix</keyword>
<protein>
    <submittedName>
        <fullName evidence="2">Uncharacterized protein</fullName>
    </submittedName>
</protein>
<dbReference type="GeneID" id="19954698"/>
<organism evidence="2 3">
    <name type="scientific">Saprolegnia diclina (strain VS20)</name>
    <dbReference type="NCBI Taxonomy" id="1156394"/>
    <lineage>
        <taxon>Eukaryota</taxon>
        <taxon>Sar</taxon>
        <taxon>Stramenopiles</taxon>
        <taxon>Oomycota</taxon>
        <taxon>Saprolegniomycetes</taxon>
        <taxon>Saprolegniales</taxon>
        <taxon>Saprolegniaceae</taxon>
        <taxon>Saprolegnia</taxon>
    </lineage>
</organism>
<sequence>MDLLPVLPDARVSLISAIHALNIEWVQFGMVNETAPIELYHLPVLDPSDPTFDYFAWLFLYDWAIGNREVISFQGDLGSLTVMGDTLPQLLQTVDNAQLPTVFALYALQAIRYVTFVMIMLAAVTFVYILLSRGHIQGLNMFEMSRVGGIVWIGRPLVVVRSITALCLLSTASIELQTDGVFSYFVTTPVPLLTTCLAANEVTWLVGIVNDISLVWTQDHTIAYATINSLLMWLISALISNL</sequence>
<keyword evidence="3" id="KW-1185">Reference proteome</keyword>
<dbReference type="OMA" id="QWIIFDV"/>
<dbReference type="VEuPathDB" id="FungiDB:SDRG_13971"/>
<reference evidence="2 3" key="1">
    <citation type="submission" date="2012-04" db="EMBL/GenBank/DDBJ databases">
        <title>The Genome Sequence of Saprolegnia declina VS20.</title>
        <authorList>
            <consortium name="The Broad Institute Genome Sequencing Platform"/>
            <person name="Russ C."/>
            <person name="Nusbaum C."/>
            <person name="Tyler B."/>
            <person name="van West P."/>
            <person name="Dieguez-Uribeondo J."/>
            <person name="de Bruijn I."/>
            <person name="Tripathy S."/>
            <person name="Jiang R."/>
            <person name="Young S.K."/>
            <person name="Zeng Q."/>
            <person name="Gargeya S."/>
            <person name="Fitzgerald M."/>
            <person name="Haas B."/>
            <person name="Abouelleil A."/>
            <person name="Alvarado L."/>
            <person name="Arachchi H.M."/>
            <person name="Berlin A."/>
            <person name="Chapman S.B."/>
            <person name="Goldberg J."/>
            <person name="Griggs A."/>
            <person name="Gujja S."/>
            <person name="Hansen M."/>
            <person name="Howarth C."/>
            <person name="Imamovic A."/>
            <person name="Larimer J."/>
            <person name="McCowen C."/>
            <person name="Montmayeur A."/>
            <person name="Murphy C."/>
            <person name="Neiman D."/>
            <person name="Pearson M."/>
            <person name="Priest M."/>
            <person name="Roberts A."/>
            <person name="Saif S."/>
            <person name="Shea T."/>
            <person name="Sisk P."/>
            <person name="Sykes S."/>
            <person name="Wortman J."/>
            <person name="Nusbaum C."/>
            <person name="Birren B."/>
        </authorList>
    </citation>
    <scope>NUCLEOTIDE SEQUENCE [LARGE SCALE GENOMIC DNA]</scope>
    <source>
        <strain evidence="2 3">VS20</strain>
    </source>
</reference>
<dbReference type="OrthoDB" id="78222at2759"/>
<dbReference type="Proteomes" id="UP000030762">
    <property type="component" value="Unassembled WGS sequence"/>
</dbReference>
<keyword evidence="1" id="KW-0812">Transmembrane</keyword>
<dbReference type="AlphaFoldDB" id="T0Q4C6"/>